<organism evidence="2 3">
    <name type="scientific">Actinoplanes siamensis</name>
    <dbReference type="NCBI Taxonomy" id="1223317"/>
    <lineage>
        <taxon>Bacteria</taxon>
        <taxon>Bacillati</taxon>
        <taxon>Actinomycetota</taxon>
        <taxon>Actinomycetes</taxon>
        <taxon>Micromonosporales</taxon>
        <taxon>Micromonosporaceae</taxon>
        <taxon>Actinoplanes</taxon>
    </lineage>
</organism>
<evidence type="ECO:0000313" key="3">
    <source>
        <dbReference type="Proteomes" id="UP000629619"/>
    </source>
</evidence>
<gene>
    <name evidence="2" type="ORF">Asi03nite_65230</name>
</gene>
<proteinExistence type="predicted"/>
<protein>
    <submittedName>
        <fullName evidence="2">Uncharacterized protein</fullName>
    </submittedName>
</protein>
<dbReference type="Proteomes" id="UP000629619">
    <property type="component" value="Unassembled WGS sequence"/>
</dbReference>
<keyword evidence="3" id="KW-1185">Reference proteome</keyword>
<evidence type="ECO:0000313" key="2">
    <source>
        <dbReference type="EMBL" id="GIF08985.1"/>
    </source>
</evidence>
<dbReference type="AlphaFoldDB" id="A0A919NE88"/>
<dbReference type="EMBL" id="BOMW01000071">
    <property type="protein sequence ID" value="GIF08985.1"/>
    <property type="molecule type" value="Genomic_DNA"/>
</dbReference>
<name>A0A919NE88_9ACTN</name>
<feature type="region of interest" description="Disordered" evidence="1">
    <location>
        <begin position="1"/>
        <end position="27"/>
    </location>
</feature>
<sequence length="105" mass="11821">MYLVARTVQDRSRPPPAAPQGQDGVPLRWGRWDGSRLTVTRIGDDDRFLMDVSPDGTQFLTIAPWQAALALHHLPDGAEPWMQFRAKLLRLPGRSGRPWPPAENL</sequence>
<accession>A0A919NE88</accession>
<evidence type="ECO:0000256" key="1">
    <source>
        <dbReference type="SAM" id="MobiDB-lite"/>
    </source>
</evidence>
<comment type="caution">
    <text evidence="2">The sequence shown here is derived from an EMBL/GenBank/DDBJ whole genome shotgun (WGS) entry which is preliminary data.</text>
</comment>
<reference evidence="2" key="1">
    <citation type="submission" date="2021-01" db="EMBL/GenBank/DDBJ databases">
        <title>Whole genome shotgun sequence of Actinoplanes siamensis NBRC 109076.</title>
        <authorList>
            <person name="Komaki H."/>
            <person name="Tamura T."/>
        </authorList>
    </citation>
    <scope>NUCLEOTIDE SEQUENCE</scope>
    <source>
        <strain evidence="2">NBRC 109076</strain>
    </source>
</reference>